<feature type="transmembrane region" description="Helical" evidence="2">
    <location>
        <begin position="260"/>
        <end position="279"/>
    </location>
</feature>
<evidence type="ECO:0000313" key="4">
    <source>
        <dbReference type="EMBL" id="KRO24705.1"/>
    </source>
</evidence>
<protein>
    <submittedName>
        <fullName evidence="4">CAAX family protease</fullName>
    </submittedName>
</protein>
<evidence type="ECO:0000256" key="1">
    <source>
        <dbReference type="ARBA" id="ARBA00009067"/>
    </source>
</evidence>
<dbReference type="AlphaFoldDB" id="A0A0R2NFU9"/>
<keyword evidence="4" id="KW-0378">Hydrolase</keyword>
<dbReference type="InterPro" id="IPR003675">
    <property type="entry name" value="Rce1/LyrA-like_dom"/>
</dbReference>
<evidence type="ECO:0000313" key="5">
    <source>
        <dbReference type="Proteomes" id="UP000050920"/>
    </source>
</evidence>
<feature type="transmembrane region" description="Helical" evidence="2">
    <location>
        <begin position="49"/>
        <end position="66"/>
    </location>
</feature>
<keyword evidence="2" id="KW-0472">Membrane</keyword>
<feature type="transmembrane region" description="Helical" evidence="2">
    <location>
        <begin position="108"/>
        <end position="129"/>
    </location>
</feature>
<feature type="transmembrane region" description="Helical" evidence="2">
    <location>
        <begin position="232"/>
        <end position="253"/>
    </location>
</feature>
<feature type="transmembrane region" description="Helical" evidence="2">
    <location>
        <begin position="78"/>
        <end position="102"/>
    </location>
</feature>
<dbReference type="InterPro" id="IPR052710">
    <property type="entry name" value="CAAX_protease"/>
</dbReference>
<dbReference type="Proteomes" id="UP000050920">
    <property type="component" value="Unassembled WGS sequence"/>
</dbReference>
<feature type="transmembrane region" description="Helical" evidence="2">
    <location>
        <begin position="209"/>
        <end position="226"/>
    </location>
</feature>
<dbReference type="Pfam" id="PF02517">
    <property type="entry name" value="Rce1-like"/>
    <property type="match status" value="1"/>
</dbReference>
<feature type="domain" description="CAAX prenyl protease 2/Lysostaphin resistance protein A-like" evidence="3">
    <location>
        <begin position="174"/>
        <end position="272"/>
    </location>
</feature>
<accession>A0A0R2NFU9</accession>
<organism evidence="4 5">
    <name type="scientific">Lactiplantibacillus fabifermentans DSM 21115</name>
    <dbReference type="NCBI Taxonomy" id="1413187"/>
    <lineage>
        <taxon>Bacteria</taxon>
        <taxon>Bacillati</taxon>
        <taxon>Bacillota</taxon>
        <taxon>Bacilli</taxon>
        <taxon>Lactobacillales</taxon>
        <taxon>Lactobacillaceae</taxon>
        <taxon>Lactiplantibacillus</taxon>
    </lineage>
</organism>
<dbReference type="GO" id="GO:0004175">
    <property type="term" value="F:endopeptidase activity"/>
    <property type="evidence" value="ECO:0007669"/>
    <property type="project" value="UniProtKB-ARBA"/>
</dbReference>
<evidence type="ECO:0000259" key="3">
    <source>
        <dbReference type="Pfam" id="PF02517"/>
    </source>
</evidence>
<feature type="transmembrane region" description="Helical" evidence="2">
    <location>
        <begin position="141"/>
        <end position="161"/>
    </location>
</feature>
<evidence type="ECO:0000256" key="2">
    <source>
        <dbReference type="SAM" id="Phobius"/>
    </source>
</evidence>
<name>A0A0R2NFU9_9LACO</name>
<gene>
    <name evidence="4" type="ORF">DY78_GL001631</name>
</gene>
<dbReference type="PANTHER" id="PTHR36435">
    <property type="entry name" value="SLR1288 PROTEIN"/>
    <property type="match status" value="1"/>
</dbReference>
<reference evidence="4 5" key="1">
    <citation type="journal article" date="2015" name="Genome Announc.">
        <title>Expanding the biotechnology potential of lactobacilli through comparative genomics of 213 strains and associated genera.</title>
        <authorList>
            <person name="Sun Z."/>
            <person name="Harris H.M."/>
            <person name="McCann A."/>
            <person name="Guo C."/>
            <person name="Argimon S."/>
            <person name="Zhang W."/>
            <person name="Yang X."/>
            <person name="Jeffery I.B."/>
            <person name="Cooney J.C."/>
            <person name="Kagawa T.F."/>
            <person name="Liu W."/>
            <person name="Song Y."/>
            <person name="Salvetti E."/>
            <person name="Wrobel A."/>
            <person name="Rasinkangas P."/>
            <person name="Parkhill J."/>
            <person name="Rea M.C."/>
            <person name="O'Sullivan O."/>
            <person name="Ritari J."/>
            <person name="Douillard F.P."/>
            <person name="Paul Ross R."/>
            <person name="Yang R."/>
            <person name="Briner A.E."/>
            <person name="Felis G.E."/>
            <person name="de Vos W.M."/>
            <person name="Barrangou R."/>
            <person name="Klaenhammer T.R."/>
            <person name="Caufield P.W."/>
            <person name="Cui Y."/>
            <person name="Zhang H."/>
            <person name="O'Toole P.W."/>
        </authorList>
    </citation>
    <scope>NUCLEOTIDE SEQUENCE [LARGE SCALE GENOMIC DNA]</scope>
    <source>
        <strain evidence="4 5">DSM 21115</strain>
    </source>
</reference>
<keyword evidence="4" id="KW-0645">Protease</keyword>
<comment type="caution">
    <text evidence="4">The sequence shown here is derived from an EMBL/GenBank/DDBJ whole genome shotgun (WGS) entry which is preliminary data.</text>
</comment>
<comment type="similarity">
    <text evidence="1">Belongs to the UPF0177 family.</text>
</comment>
<dbReference type="PANTHER" id="PTHR36435:SF1">
    <property type="entry name" value="CAAX AMINO TERMINAL PROTEASE FAMILY PROTEIN"/>
    <property type="match status" value="1"/>
</dbReference>
<dbReference type="EMBL" id="AYGX02000162">
    <property type="protein sequence ID" value="KRO24705.1"/>
    <property type="molecule type" value="Genomic_DNA"/>
</dbReference>
<feature type="transmembrane region" description="Helical" evidence="2">
    <location>
        <begin position="294"/>
        <end position="313"/>
    </location>
</feature>
<keyword evidence="5" id="KW-1185">Reference proteome</keyword>
<keyword evidence="2" id="KW-1133">Transmembrane helix</keyword>
<sequence>MGGDFLDWQRVIAGLKSALATAFWRQVSPTVSGLVTTADNLNKPFSHLMLNYAILRLLTWGNYLLLGECSMRKFFRGFGLAIILFIYVIALFFIAALLIHYTKMPTRWVGIFQDAFVLLGVWLFNRYIAHVPINWWQGRQMWLQLYQALPAIIVVGLLATANLAQIVHLPFSVLMVLYLGYIILVGLTEEYIFRGVLMPLFARSFPKRPLVAVALSSVLFGGLHIMNSTHLSLTYVLPQILFAMAIGTLFASLYARTKNLLLPVILHALTDLSVVVQLLQHPNSSANLNFSSEVSMYVSIFYGTLLIVAIGVASRQLRHVKIQTD</sequence>
<dbReference type="GO" id="GO:0006508">
    <property type="term" value="P:proteolysis"/>
    <property type="evidence" value="ECO:0007669"/>
    <property type="project" value="UniProtKB-KW"/>
</dbReference>
<keyword evidence="2" id="KW-0812">Transmembrane</keyword>
<proteinExistence type="inferred from homology"/>
<feature type="transmembrane region" description="Helical" evidence="2">
    <location>
        <begin position="167"/>
        <end position="188"/>
    </location>
</feature>
<dbReference type="GO" id="GO:0080120">
    <property type="term" value="P:CAAX-box protein maturation"/>
    <property type="evidence" value="ECO:0007669"/>
    <property type="project" value="UniProtKB-ARBA"/>
</dbReference>